<dbReference type="InterPro" id="IPR004855">
    <property type="entry name" value="TFIIA_asu/bsu"/>
</dbReference>
<dbReference type="Ensembl" id="ENSSANT00000010569.1">
    <property type="protein sequence ID" value="ENSSANP00000009859.1"/>
    <property type="gene ID" value="ENSSANG00000005475.1"/>
</dbReference>
<reference evidence="1" key="1">
    <citation type="submission" date="2025-08" db="UniProtKB">
        <authorList>
            <consortium name="Ensembl"/>
        </authorList>
    </citation>
    <scope>IDENTIFICATION</scope>
</reference>
<dbReference type="GO" id="GO:0005672">
    <property type="term" value="C:transcription factor TFIIA complex"/>
    <property type="evidence" value="ECO:0007669"/>
    <property type="project" value="InterPro"/>
</dbReference>
<dbReference type="SUPFAM" id="SSF47396">
    <property type="entry name" value="Transcription factor IIA (TFIIA), alpha-helical domain"/>
    <property type="match status" value="1"/>
</dbReference>
<protein>
    <submittedName>
        <fullName evidence="1">Uncharacterized protein</fullName>
    </submittedName>
</protein>
<dbReference type="Proteomes" id="UP000472260">
    <property type="component" value="Unassembled WGS sequence"/>
</dbReference>
<sequence>MLSSANTLPKLYLSVIEDVIESIRELFCDEGVEERVLDNLRQSLTAALMSM</sequence>
<dbReference type="Pfam" id="PF03153">
    <property type="entry name" value="TFIIA"/>
    <property type="match status" value="1"/>
</dbReference>
<dbReference type="AlphaFoldDB" id="A0A671KW94"/>
<keyword evidence="2" id="KW-1185">Reference proteome</keyword>
<dbReference type="Gene3D" id="1.10.287.100">
    <property type="match status" value="1"/>
</dbReference>
<name>A0A671KW94_9TELE</name>
<organism evidence="1 2">
    <name type="scientific">Sinocyclocheilus anshuiensis</name>
    <dbReference type="NCBI Taxonomy" id="1608454"/>
    <lineage>
        <taxon>Eukaryota</taxon>
        <taxon>Metazoa</taxon>
        <taxon>Chordata</taxon>
        <taxon>Craniata</taxon>
        <taxon>Vertebrata</taxon>
        <taxon>Euteleostomi</taxon>
        <taxon>Actinopterygii</taxon>
        <taxon>Neopterygii</taxon>
        <taxon>Teleostei</taxon>
        <taxon>Ostariophysi</taxon>
        <taxon>Cypriniformes</taxon>
        <taxon>Cyprinidae</taxon>
        <taxon>Cyprininae</taxon>
        <taxon>Sinocyclocheilus</taxon>
    </lineage>
</organism>
<accession>A0A671KW94</accession>
<dbReference type="GO" id="GO:0006367">
    <property type="term" value="P:transcription initiation at RNA polymerase II promoter"/>
    <property type="evidence" value="ECO:0007669"/>
    <property type="project" value="InterPro"/>
</dbReference>
<evidence type="ECO:0000313" key="1">
    <source>
        <dbReference type="Ensembl" id="ENSSANP00000009859.1"/>
    </source>
</evidence>
<reference evidence="1" key="2">
    <citation type="submission" date="2025-09" db="UniProtKB">
        <authorList>
            <consortium name="Ensembl"/>
        </authorList>
    </citation>
    <scope>IDENTIFICATION</scope>
</reference>
<evidence type="ECO:0000313" key="2">
    <source>
        <dbReference type="Proteomes" id="UP000472260"/>
    </source>
</evidence>
<proteinExistence type="predicted"/>